<evidence type="ECO:0000313" key="2">
    <source>
        <dbReference type="Proteomes" id="UP000660801"/>
    </source>
</evidence>
<proteinExistence type="predicted"/>
<dbReference type="EMBL" id="BMJN01000018">
    <property type="protein sequence ID" value="GGE32277.1"/>
    <property type="molecule type" value="Genomic_DNA"/>
</dbReference>
<gene>
    <name evidence="1" type="ORF">GCM10011510_11970</name>
</gene>
<protein>
    <submittedName>
        <fullName evidence="1">Uncharacterized protein</fullName>
    </submittedName>
</protein>
<accession>A0A917A934</accession>
<name>A0A917A934_9STRE</name>
<dbReference type="Proteomes" id="UP000660801">
    <property type="component" value="Unassembled WGS sequence"/>
</dbReference>
<dbReference type="RefSeq" id="WP_068990789.1">
    <property type="nucleotide sequence ID" value="NZ_BMJN01000018.1"/>
</dbReference>
<evidence type="ECO:0000313" key="1">
    <source>
        <dbReference type="EMBL" id="GGE32277.1"/>
    </source>
</evidence>
<comment type="caution">
    <text evidence="1">The sequence shown here is derived from an EMBL/GenBank/DDBJ whole genome shotgun (WGS) entry which is preliminary data.</text>
</comment>
<sequence length="269" mass="29603">MELSKSDFAKKLTGGIGFNGPGIHALNKNDFALLKNLPIKSMYTDQPSVNTLIVFGGLPSNVGLNEYEFEFLSDIIYNANGILNIIGDIFTGFSGNSTKFTFEKVIEKTAEEIANKLTPSSLIVEALDKTTLVVNLVSILSKGILKHPNLETVITSYIKDEYRTPDDKKAEAERKDWLNYSHLLTSFFQNTSQGKRTSESYFMEPQKSNLEGFSNSLAKIAGTASSIISPINNAVKFVKNTIVNGAVSISKDIWDLGANAIKNVGKWFQ</sequence>
<reference evidence="1" key="1">
    <citation type="journal article" date="2014" name="Int. J. Syst. Evol. Microbiol.">
        <title>Complete genome sequence of Corynebacterium casei LMG S-19264T (=DSM 44701T), isolated from a smear-ripened cheese.</title>
        <authorList>
            <consortium name="US DOE Joint Genome Institute (JGI-PGF)"/>
            <person name="Walter F."/>
            <person name="Albersmeier A."/>
            <person name="Kalinowski J."/>
            <person name="Ruckert C."/>
        </authorList>
    </citation>
    <scope>NUCLEOTIDE SEQUENCE</scope>
    <source>
        <strain evidence="1">CGMCC 1.15533</strain>
    </source>
</reference>
<keyword evidence="2" id="KW-1185">Reference proteome</keyword>
<reference evidence="1" key="2">
    <citation type="submission" date="2020-09" db="EMBL/GenBank/DDBJ databases">
        <authorList>
            <person name="Sun Q."/>
            <person name="Zhou Y."/>
        </authorList>
    </citation>
    <scope>NUCLEOTIDE SEQUENCE</scope>
    <source>
        <strain evidence="1">CGMCC 1.15533</strain>
    </source>
</reference>
<organism evidence="1 2">
    <name type="scientific">Streptococcus himalayensis</name>
    <dbReference type="NCBI Taxonomy" id="1888195"/>
    <lineage>
        <taxon>Bacteria</taxon>
        <taxon>Bacillati</taxon>
        <taxon>Bacillota</taxon>
        <taxon>Bacilli</taxon>
        <taxon>Lactobacillales</taxon>
        <taxon>Streptococcaceae</taxon>
        <taxon>Streptococcus</taxon>
    </lineage>
</organism>
<dbReference type="AlphaFoldDB" id="A0A917A934"/>